<dbReference type="FunFam" id="1.20.58.1020:FF:000001">
    <property type="entry name" value="DNA replication complex GINS protein PSF2"/>
    <property type="match status" value="1"/>
</dbReference>
<name>A0ABD0Z3J4_9HEMI</name>
<dbReference type="Gene3D" id="3.40.5.50">
    <property type="match status" value="1"/>
</dbReference>
<keyword evidence="3 5" id="KW-0235">DNA replication</keyword>
<dbReference type="SUPFAM" id="SSF160059">
    <property type="entry name" value="PriA/YqbF domain"/>
    <property type="match status" value="1"/>
</dbReference>
<dbReference type="InterPro" id="IPR007257">
    <property type="entry name" value="GINS_Psf2"/>
</dbReference>
<feature type="domain" description="DNA replication complex GINS protein PSF2 N-terminal" evidence="7">
    <location>
        <begin position="2"/>
        <end position="62"/>
    </location>
</feature>
<evidence type="ECO:0000259" key="7">
    <source>
        <dbReference type="Pfam" id="PF25005"/>
    </source>
</evidence>
<accession>A0ABD0Z3J4</accession>
<protein>
    <recommendedName>
        <fullName evidence="5">DNA replication complex GINS protein PSF2</fullName>
    </recommendedName>
</protein>
<organism evidence="8 9">
    <name type="scientific">Ranatra chinensis</name>
    <dbReference type="NCBI Taxonomy" id="642074"/>
    <lineage>
        <taxon>Eukaryota</taxon>
        <taxon>Metazoa</taxon>
        <taxon>Ecdysozoa</taxon>
        <taxon>Arthropoda</taxon>
        <taxon>Hexapoda</taxon>
        <taxon>Insecta</taxon>
        <taxon>Pterygota</taxon>
        <taxon>Neoptera</taxon>
        <taxon>Paraneoptera</taxon>
        <taxon>Hemiptera</taxon>
        <taxon>Heteroptera</taxon>
        <taxon>Panheteroptera</taxon>
        <taxon>Nepomorpha</taxon>
        <taxon>Nepidae</taxon>
        <taxon>Ranatrinae</taxon>
        <taxon>Ranatra</taxon>
    </lineage>
</organism>
<dbReference type="SUPFAM" id="SSF158573">
    <property type="entry name" value="GINS helical bundle-like"/>
    <property type="match status" value="1"/>
</dbReference>
<dbReference type="InterPro" id="IPR036224">
    <property type="entry name" value="GINS_bundle-like_dom_sf"/>
</dbReference>
<dbReference type="PANTHER" id="PTHR12772:SF0">
    <property type="entry name" value="DNA REPLICATION COMPLEX GINS PROTEIN PSF2"/>
    <property type="match status" value="1"/>
</dbReference>
<dbReference type="CDD" id="cd11712">
    <property type="entry name" value="GINS_A_psf2"/>
    <property type="match status" value="1"/>
</dbReference>
<comment type="subunit">
    <text evidence="5">Component of the GINS complex.</text>
</comment>
<evidence type="ECO:0000256" key="2">
    <source>
        <dbReference type="ARBA" id="ARBA00010565"/>
    </source>
</evidence>
<evidence type="ECO:0000259" key="6">
    <source>
        <dbReference type="Pfam" id="PF05916"/>
    </source>
</evidence>
<comment type="caution">
    <text evidence="8">The sequence shown here is derived from an EMBL/GenBank/DDBJ whole genome shotgun (WGS) entry which is preliminary data.</text>
</comment>
<dbReference type="PIRSF" id="PIRSF028998">
    <property type="entry name" value="GINS_Psf2_subgr"/>
    <property type="match status" value="1"/>
</dbReference>
<comment type="similarity">
    <text evidence="2 5">Belongs to the GINS2/PSF2 family.</text>
</comment>
<dbReference type="Pfam" id="PF25005">
    <property type="entry name" value="PSF2_N"/>
    <property type="match status" value="1"/>
</dbReference>
<evidence type="ECO:0000313" key="8">
    <source>
        <dbReference type="EMBL" id="KAL1132088.1"/>
    </source>
</evidence>
<dbReference type="GO" id="GO:0000811">
    <property type="term" value="C:GINS complex"/>
    <property type="evidence" value="ECO:0007669"/>
    <property type="project" value="UniProtKB-ARBA"/>
</dbReference>
<dbReference type="Proteomes" id="UP001558652">
    <property type="component" value="Unassembled WGS sequence"/>
</dbReference>
<comment type="subcellular location">
    <subcellularLocation>
        <location evidence="1 5">Nucleus</location>
    </subcellularLocation>
</comment>
<sequence>MDPDEIEFLAEQEWVTVVPKFSDPRVVHLICGEVGPFRAGLPLSVPIWVALDLRRRHKCKVIPPDWMDVEILEGLLEAEKNSTYFTKMPSEHYMGIVHLLLGVAAEDIKDANLIRTAVKDLWDLRVAKARTSADNFIRRGGRFAGVNHMTRLEIATLRPLLTDALDTIHFLGSVSAGTLSFLKFLFIKMDICLSVYL</sequence>
<reference evidence="8 9" key="1">
    <citation type="submission" date="2024-07" db="EMBL/GenBank/DDBJ databases">
        <title>Chromosome-level genome assembly of the water stick insect Ranatra chinensis (Heteroptera: Nepidae).</title>
        <authorList>
            <person name="Liu X."/>
        </authorList>
    </citation>
    <scope>NUCLEOTIDE SEQUENCE [LARGE SCALE GENOMIC DNA]</scope>
    <source>
        <strain evidence="8">Cailab_2021Rc</strain>
        <tissue evidence="8">Muscle</tissue>
    </source>
</reference>
<keyword evidence="4 5" id="KW-0539">Nucleus</keyword>
<dbReference type="PANTHER" id="PTHR12772">
    <property type="entry name" value="DNA REPLICATION COMPLEX GINS PROTEIN PSF2"/>
    <property type="match status" value="1"/>
</dbReference>
<dbReference type="EMBL" id="JBFDAA010000005">
    <property type="protein sequence ID" value="KAL1132088.1"/>
    <property type="molecule type" value="Genomic_DNA"/>
</dbReference>
<dbReference type="FunFam" id="3.40.5.50:FF:000001">
    <property type="entry name" value="DNA replication complex GINS protein PSF2"/>
    <property type="match status" value="1"/>
</dbReference>
<gene>
    <name evidence="8" type="ORF">AAG570_010046</name>
</gene>
<evidence type="ECO:0000256" key="4">
    <source>
        <dbReference type="ARBA" id="ARBA00023242"/>
    </source>
</evidence>
<proteinExistence type="inferred from homology"/>
<dbReference type="InterPro" id="IPR056784">
    <property type="entry name" value="PSF2_N"/>
</dbReference>
<dbReference type="Pfam" id="PF05916">
    <property type="entry name" value="Sld5"/>
    <property type="match status" value="1"/>
</dbReference>
<dbReference type="CDD" id="cd21694">
    <property type="entry name" value="GINS_B_Psf2"/>
    <property type="match status" value="1"/>
</dbReference>
<dbReference type="GO" id="GO:0071162">
    <property type="term" value="C:CMG complex"/>
    <property type="evidence" value="ECO:0007669"/>
    <property type="project" value="UniProtKB-ARBA"/>
</dbReference>
<evidence type="ECO:0000256" key="1">
    <source>
        <dbReference type="ARBA" id="ARBA00004123"/>
    </source>
</evidence>
<dbReference type="AlphaFoldDB" id="A0ABD0Z3J4"/>
<keyword evidence="9" id="KW-1185">Reference proteome</keyword>
<dbReference type="GO" id="GO:0006260">
    <property type="term" value="P:DNA replication"/>
    <property type="evidence" value="ECO:0007669"/>
    <property type="project" value="UniProtKB-KW"/>
</dbReference>
<evidence type="ECO:0000256" key="5">
    <source>
        <dbReference type="PIRNR" id="PIRNR028998"/>
    </source>
</evidence>
<dbReference type="InterPro" id="IPR021151">
    <property type="entry name" value="GINS_A"/>
</dbReference>
<evidence type="ECO:0000256" key="3">
    <source>
        <dbReference type="ARBA" id="ARBA00022705"/>
    </source>
</evidence>
<feature type="domain" description="GINS subunit" evidence="6">
    <location>
        <begin position="66"/>
        <end position="161"/>
    </location>
</feature>
<dbReference type="Gene3D" id="1.20.58.1020">
    <property type="match status" value="1"/>
</dbReference>
<evidence type="ECO:0000313" key="9">
    <source>
        <dbReference type="Proteomes" id="UP001558652"/>
    </source>
</evidence>